<evidence type="ECO:0000256" key="1">
    <source>
        <dbReference type="ARBA" id="ARBA00004141"/>
    </source>
</evidence>
<keyword evidence="3" id="KW-0813">Transport</keyword>
<keyword evidence="5" id="KW-0029">Amino-acid transport</keyword>
<feature type="transmembrane region" description="Helical" evidence="9">
    <location>
        <begin position="121"/>
        <end position="141"/>
    </location>
</feature>
<feature type="transmembrane region" description="Helical" evidence="9">
    <location>
        <begin position="202"/>
        <end position="223"/>
    </location>
</feature>
<dbReference type="Pfam" id="PF01490">
    <property type="entry name" value="Aa_trans"/>
    <property type="match status" value="1"/>
</dbReference>
<protein>
    <recommendedName>
        <fullName evidence="10">Amino acid transporter transmembrane domain-containing protein</fullName>
    </recommendedName>
</protein>
<dbReference type="GO" id="GO:0016020">
    <property type="term" value="C:membrane"/>
    <property type="evidence" value="ECO:0007669"/>
    <property type="project" value="UniProtKB-SubCell"/>
</dbReference>
<evidence type="ECO:0000256" key="9">
    <source>
        <dbReference type="SAM" id="Phobius"/>
    </source>
</evidence>
<comment type="subcellular location">
    <subcellularLocation>
        <location evidence="1">Membrane</location>
        <topology evidence="1">Multi-pass membrane protein</topology>
    </subcellularLocation>
</comment>
<name>A0AAW1QK91_9CHLO</name>
<feature type="transmembrane region" description="Helical" evidence="9">
    <location>
        <begin position="243"/>
        <end position="264"/>
    </location>
</feature>
<keyword evidence="12" id="KW-1185">Reference proteome</keyword>
<evidence type="ECO:0000256" key="5">
    <source>
        <dbReference type="ARBA" id="ARBA00022970"/>
    </source>
</evidence>
<feature type="region of interest" description="Disordered" evidence="8">
    <location>
        <begin position="1"/>
        <end position="37"/>
    </location>
</feature>
<evidence type="ECO:0000256" key="4">
    <source>
        <dbReference type="ARBA" id="ARBA00022692"/>
    </source>
</evidence>
<evidence type="ECO:0000256" key="6">
    <source>
        <dbReference type="ARBA" id="ARBA00022989"/>
    </source>
</evidence>
<comment type="caution">
    <text evidence="11">The sequence shown here is derived from an EMBL/GenBank/DDBJ whole genome shotgun (WGS) entry which is preliminary data.</text>
</comment>
<comment type="similarity">
    <text evidence="2">Belongs to the amino acid/polyamine transporter 2 family.</text>
</comment>
<feature type="transmembrane region" description="Helical" evidence="9">
    <location>
        <begin position="285"/>
        <end position="310"/>
    </location>
</feature>
<dbReference type="GO" id="GO:0015179">
    <property type="term" value="F:L-amino acid transmembrane transporter activity"/>
    <property type="evidence" value="ECO:0007669"/>
    <property type="project" value="TreeGrafter"/>
</dbReference>
<dbReference type="AlphaFoldDB" id="A0AAW1QK91"/>
<proteinExistence type="inferred from homology"/>
<organism evidence="11 12">
    <name type="scientific">Apatococcus lobatus</name>
    <dbReference type="NCBI Taxonomy" id="904363"/>
    <lineage>
        <taxon>Eukaryota</taxon>
        <taxon>Viridiplantae</taxon>
        <taxon>Chlorophyta</taxon>
        <taxon>core chlorophytes</taxon>
        <taxon>Trebouxiophyceae</taxon>
        <taxon>Chlorellales</taxon>
        <taxon>Chlorellaceae</taxon>
        <taxon>Apatococcus</taxon>
    </lineage>
</organism>
<accession>A0AAW1QK91</accession>
<dbReference type="PANTHER" id="PTHR22950">
    <property type="entry name" value="AMINO ACID TRANSPORTER"/>
    <property type="match status" value="1"/>
</dbReference>
<dbReference type="EMBL" id="JALJOS010000035">
    <property type="protein sequence ID" value="KAK9821880.1"/>
    <property type="molecule type" value="Genomic_DNA"/>
</dbReference>
<keyword evidence="6 9" id="KW-1133">Transmembrane helix</keyword>
<dbReference type="InterPro" id="IPR013057">
    <property type="entry name" value="AA_transpt_TM"/>
</dbReference>
<evidence type="ECO:0000313" key="12">
    <source>
        <dbReference type="Proteomes" id="UP001438707"/>
    </source>
</evidence>
<dbReference type="Proteomes" id="UP001438707">
    <property type="component" value="Unassembled WGS sequence"/>
</dbReference>
<feature type="transmembrane region" description="Helical" evidence="9">
    <location>
        <begin position="336"/>
        <end position="359"/>
    </location>
</feature>
<evidence type="ECO:0000256" key="8">
    <source>
        <dbReference type="SAM" id="MobiDB-lite"/>
    </source>
</evidence>
<dbReference type="PANTHER" id="PTHR22950:SF458">
    <property type="entry name" value="SODIUM-COUPLED NEUTRAL AMINO ACID TRANSPORTER 11-RELATED"/>
    <property type="match status" value="1"/>
</dbReference>
<sequence length="482" mass="51314">MAVGQPADDVEQAASAPLLQDSERRQDGIDPPGSRLATAEGQNDNFQACVIILSKTIVGAGVAALPLCYALLGWPAATAGLLLTAWLTQVSIKIMMRGSSLSGKWTYPELTRTMLGPWGAAFLDLSVIVRCFGLLLVYAVISSDMLVGKAGYPGVLCGPFGDHFGLRWTCNRPLILTLVHIFIFLPLCSARKMESNSGASWLGLIATGLWAIATIVLVVAAGLKGRLQPLYLLPDWSLLGQDPFSIATNIVAIVPILATAYTNQMQVHFVANDLRPFTLERINRASAAALCLTTCLYLIIAVGSSAVFGVDVLPDVLENLTRPSLTPLVGPHLAAAIYYIVRLSFLTAVVTIYPLQMWPLRESISKVLRGTDHVPAPAEFYNLTMACLIISLLGSMMAGSIWGPLQITGATAGAFIAFVVPGLLAFLVKGALRRSDDPPPSPSEAPGIRTWALSSVFGWALLGLGLLQAATGVASYYIPHGF</sequence>
<gene>
    <name evidence="11" type="ORF">WJX74_008878</name>
</gene>
<feature type="transmembrane region" description="Helical" evidence="9">
    <location>
        <begin position="63"/>
        <end position="87"/>
    </location>
</feature>
<reference evidence="11 12" key="1">
    <citation type="journal article" date="2024" name="Nat. Commun.">
        <title>Phylogenomics reveals the evolutionary origins of lichenization in chlorophyte algae.</title>
        <authorList>
            <person name="Puginier C."/>
            <person name="Libourel C."/>
            <person name="Otte J."/>
            <person name="Skaloud P."/>
            <person name="Haon M."/>
            <person name="Grisel S."/>
            <person name="Petersen M."/>
            <person name="Berrin J.G."/>
            <person name="Delaux P.M."/>
            <person name="Dal Grande F."/>
            <person name="Keller J."/>
        </authorList>
    </citation>
    <scope>NUCLEOTIDE SEQUENCE [LARGE SCALE GENOMIC DNA]</scope>
    <source>
        <strain evidence="11 12">SAG 2145</strain>
    </source>
</reference>
<keyword evidence="7 9" id="KW-0472">Membrane</keyword>
<feature type="transmembrane region" description="Helical" evidence="9">
    <location>
        <begin position="380"/>
        <end position="401"/>
    </location>
</feature>
<feature type="transmembrane region" description="Helical" evidence="9">
    <location>
        <begin position="173"/>
        <end position="190"/>
    </location>
</feature>
<evidence type="ECO:0000256" key="3">
    <source>
        <dbReference type="ARBA" id="ARBA00022448"/>
    </source>
</evidence>
<evidence type="ECO:0000313" key="11">
    <source>
        <dbReference type="EMBL" id="KAK9821880.1"/>
    </source>
</evidence>
<feature type="transmembrane region" description="Helical" evidence="9">
    <location>
        <begin position="456"/>
        <end position="478"/>
    </location>
</feature>
<evidence type="ECO:0000256" key="7">
    <source>
        <dbReference type="ARBA" id="ARBA00023136"/>
    </source>
</evidence>
<feature type="transmembrane region" description="Helical" evidence="9">
    <location>
        <begin position="407"/>
        <end position="428"/>
    </location>
</feature>
<keyword evidence="4 9" id="KW-0812">Transmembrane</keyword>
<evidence type="ECO:0000259" key="10">
    <source>
        <dbReference type="Pfam" id="PF01490"/>
    </source>
</evidence>
<evidence type="ECO:0000256" key="2">
    <source>
        <dbReference type="ARBA" id="ARBA00008066"/>
    </source>
</evidence>
<feature type="domain" description="Amino acid transporter transmembrane" evidence="10">
    <location>
        <begin position="49"/>
        <end position="429"/>
    </location>
</feature>